<evidence type="ECO:0000256" key="12">
    <source>
        <dbReference type="ARBA" id="ARBA00022840"/>
    </source>
</evidence>
<dbReference type="EMBL" id="JBJGEB010000052">
    <property type="protein sequence ID" value="MFK7643199.1"/>
    <property type="molecule type" value="Genomic_DNA"/>
</dbReference>
<evidence type="ECO:0000256" key="2">
    <source>
        <dbReference type="ARBA" id="ARBA00001958"/>
    </source>
</evidence>
<evidence type="ECO:0000313" key="17">
    <source>
        <dbReference type="EMBL" id="MFK7643199.1"/>
    </source>
</evidence>
<keyword evidence="18" id="KW-1185">Reference proteome</keyword>
<comment type="caution">
    <text evidence="17">The sequence shown here is derived from an EMBL/GenBank/DDBJ whole genome shotgun (WGS) entry which is preliminary data.</text>
</comment>
<evidence type="ECO:0000256" key="3">
    <source>
        <dbReference type="ARBA" id="ARBA00001972"/>
    </source>
</evidence>
<keyword evidence="11 17" id="KW-0418">Kinase</keyword>
<evidence type="ECO:0000256" key="5">
    <source>
        <dbReference type="ARBA" id="ARBA00005225"/>
    </source>
</evidence>
<evidence type="ECO:0000256" key="10">
    <source>
        <dbReference type="ARBA" id="ARBA00022741"/>
    </source>
</evidence>
<evidence type="ECO:0000256" key="11">
    <source>
        <dbReference type="ARBA" id="ARBA00022777"/>
    </source>
</evidence>
<dbReference type="InterPro" id="IPR043129">
    <property type="entry name" value="ATPase_NBD"/>
</dbReference>
<evidence type="ECO:0000256" key="14">
    <source>
        <dbReference type="ARBA" id="ARBA00022993"/>
    </source>
</evidence>
<evidence type="ECO:0000256" key="6">
    <source>
        <dbReference type="ARBA" id="ARBA00011738"/>
    </source>
</evidence>
<comment type="cofactor">
    <cofactor evidence="3">
        <name>NH4(+)</name>
        <dbReference type="ChEBI" id="CHEBI:28938"/>
    </cofactor>
</comment>
<name>A0ABW8Q6K1_9NEIS</name>
<evidence type="ECO:0000256" key="9">
    <source>
        <dbReference type="ARBA" id="ARBA00022679"/>
    </source>
</evidence>
<dbReference type="EC" id="2.7.1.33" evidence="7"/>
<dbReference type="PANTHER" id="PTHR34265:SF1">
    <property type="entry name" value="TYPE III PANTOTHENATE KINASE"/>
    <property type="match status" value="1"/>
</dbReference>
<dbReference type="GO" id="GO:0004594">
    <property type="term" value="F:pantothenate kinase activity"/>
    <property type="evidence" value="ECO:0007669"/>
    <property type="project" value="UniProtKB-EC"/>
</dbReference>
<keyword evidence="8" id="KW-0963">Cytoplasm</keyword>
<evidence type="ECO:0000256" key="8">
    <source>
        <dbReference type="ARBA" id="ARBA00022490"/>
    </source>
</evidence>
<reference evidence="17 18" key="1">
    <citation type="submission" date="2024-11" db="EMBL/GenBank/DDBJ databases">
        <authorList>
            <person name="Mikucki A.G."/>
            <person name="Kahler C.M."/>
        </authorList>
    </citation>
    <scope>NUCLEOTIDE SEQUENCE [LARGE SCALE GENOMIC DNA]</scope>
    <source>
        <strain evidence="17 18">EXNM717</strain>
    </source>
</reference>
<gene>
    <name evidence="17" type="ORF">ACI43T_12045</name>
</gene>
<evidence type="ECO:0000256" key="16">
    <source>
        <dbReference type="ARBA" id="ARBA00040883"/>
    </source>
</evidence>
<comment type="catalytic activity">
    <reaction evidence="1">
        <text>(R)-pantothenate + ATP = (R)-4'-phosphopantothenate + ADP + H(+)</text>
        <dbReference type="Rhea" id="RHEA:16373"/>
        <dbReference type="ChEBI" id="CHEBI:10986"/>
        <dbReference type="ChEBI" id="CHEBI:15378"/>
        <dbReference type="ChEBI" id="CHEBI:29032"/>
        <dbReference type="ChEBI" id="CHEBI:30616"/>
        <dbReference type="ChEBI" id="CHEBI:456216"/>
        <dbReference type="EC" id="2.7.1.33"/>
    </reaction>
</comment>
<protein>
    <recommendedName>
        <fullName evidence="16">Type III pantothenate kinase</fullName>
        <ecNumber evidence="7">2.7.1.33</ecNumber>
    </recommendedName>
</protein>
<dbReference type="PANTHER" id="PTHR34265">
    <property type="entry name" value="TYPE III PANTOTHENATE KINASE"/>
    <property type="match status" value="1"/>
</dbReference>
<dbReference type="RefSeq" id="WP_405387351.1">
    <property type="nucleotide sequence ID" value="NZ_JBJGEB010000052.1"/>
</dbReference>
<sequence>RNACVVVSCGTAVTVDALTDDGHYLGGTIMPGFHLMKESLAVRTANLNRHAGKRYPFPTTTGNAVASGMMDAVCGSVMMMHGRLKEKTGAGKP</sequence>
<dbReference type="Pfam" id="PF03309">
    <property type="entry name" value="Pan_kinase"/>
    <property type="match status" value="1"/>
</dbReference>
<evidence type="ECO:0000313" key="18">
    <source>
        <dbReference type="Proteomes" id="UP001621964"/>
    </source>
</evidence>
<keyword evidence="9 17" id="KW-0808">Transferase</keyword>
<feature type="non-terminal residue" evidence="17">
    <location>
        <position position="93"/>
    </location>
</feature>
<comment type="subcellular location">
    <subcellularLocation>
        <location evidence="4">Cytoplasm</location>
    </subcellularLocation>
</comment>
<keyword evidence="13" id="KW-0630">Potassium</keyword>
<dbReference type="Gene3D" id="3.30.420.40">
    <property type="match status" value="1"/>
</dbReference>
<comment type="pathway">
    <text evidence="5">Cofactor biosynthesis; coenzyme A biosynthesis; CoA from (R)-pantothenate: step 1/5.</text>
</comment>
<comment type="similarity">
    <text evidence="15">Belongs to the type III pantothenate kinase family.</text>
</comment>
<evidence type="ECO:0000256" key="1">
    <source>
        <dbReference type="ARBA" id="ARBA00001206"/>
    </source>
</evidence>
<proteinExistence type="inferred from homology"/>
<evidence type="ECO:0000256" key="13">
    <source>
        <dbReference type="ARBA" id="ARBA00022958"/>
    </source>
</evidence>
<evidence type="ECO:0000256" key="7">
    <source>
        <dbReference type="ARBA" id="ARBA00012102"/>
    </source>
</evidence>
<dbReference type="SUPFAM" id="SSF53067">
    <property type="entry name" value="Actin-like ATPase domain"/>
    <property type="match status" value="1"/>
</dbReference>
<evidence type="ECO:0000256" key="4">
    <source>
        <dbReference type="ARBA" id="ARBA00004496"/>
    </source>
</evidence>
<comment type="subunit">
    <text evidence="6">Homodimer.</text>
</comment>
<accession>A0ABW8Q6K1</accession>
<keyword evidence="14" id="KW-0173">Coenzyme A biosynthesis</keyword>
<comment type="cofactor">
    <cofactor evidence="2">
        <name>K(+)</name>
        <dbReference type="ChEBI" id="CHEBI:29103"/>
    </cofactor>
</comment>
<organism evidence="17 18">
    <name type="scientific">Neisseria oralis</name>
    <dbReference type="NCBI Taxonomy" id="1107316"/>
    <lineage>
        <taxon>Bacteria</taxon>
        <taxon>Pseudomonadati</taxon>
        <taxon>Pseudomonadota</taxon>
        <taxon>Betaproteobacteria</taxon>
        <taxon>Neisseriales</taxon>
        <taxon>Neisseriaceae</taxon>
        <taxon>Neisseria</taxon>
    </lineage>
</organism>
<dbReference type="InterPro" id="IPR004619">
    <property type="entry name" value="Type_III_PanK"/>
</dbReference>
<dbReference type="Proteomes" id="UP001621964">
    <property type="component" value="Unassembled WGS sequence"/>
</dbReference>
<keyword evidence="10" id="KW-0547">Nucleotide-binding</keyword>
<evidence type="ECO:0000256" key="15">
    <source>
        <dbReference type="ARBA" id="ARBA00038036"/>
    </source>
</evidence>
<feature type="non-terminal residue" evidence="17">
    <location>
        <position position="1"/>
    </location>
</feature>
<keyword evidence="12" id="KW-0067">ATP-binding</keyword>